<protein>
    <submittedName>
        <fullName evidence="1">Uncharacterized protein</fullName>
    </submittedName>
</protein>
<name>C6RGB8_9BACT</name>
<evidence type="ECO:0000313" key="2">
    <source>
        <dbReference type="Proteomes" id="UP000003107"/>
    </source>
</evidence>
<dbReference type="STRING" id="553219.CAMSH0001_0571"/>
<gene>
    <name evidence="1" type="ORF">CAMSH0001_0571</name>
</gene>
<comment type="caution">
    <text evidence="1">The sequence shown here is derived from an EMBL/GenBank/DDBJ whole genome shotgun (WGS) entry which is preliminary data.</text>
</comment>
<proteinExistence type="predicted"/>
<reference evidence="1 2" key="1">
    <citation type="submission" date="2009-07" db="EMBL/GenBank/DDBJ databases">
        <authorList>
            <person name="Madupu R."/>
            <person name="Sebastian Y."/>
            <person name="Durkin A.S."/>
            <person name="Torralba M."/>
            <person name="Methe B."/>
            <person name="Sutton G.G."/>
            <person name="Strausberg R.L."/>
            <person name="Nelson K.E."/>
        </authorList>
    </citation>
    <scope>NUCLEOTIDE SEQUENCE [LARGE SCALE GENOMIC DNA]</scope>
    <source>
        <strain evidence="1 2">RM3277</strain>
    </source>
</reference>
<dbReference type="EMBL" id="ACVQ01000019">
    <property type="protein sequence ID" value="EET79468.1"/>
    <property type="molecule type" value="Genomic_DNA"/>
</dbReference>
<accession>C6RGB8</accession>
<dbReference type="eggNOG" id="ENOG5030SNI">
    <property type="taxonomic scope" value="Bacteria"/>
</dbReference>
<dbReference type="AlphaFoldDB" id="C6RGB8"/>
<evidence type="ECO:0000313" key="1">
    <source>
        <dbReference type="EMBL" id="EET79468.1"/>
    </source>
</evidence>
<dbReference type="Proteomes" id="UP000003107">
    <property type="component" value="Unassembled WGS sequence"/>
</dbReference>
<keyword evidence="2" id="KW-1185">Reference proteome</keyword>
<organism evidence="1 2">
    <name type="scientific">Campylobacter showae RM3277</name>
    <dbReference type="NCBI Taxonomy" id="553219"/>
    <lineage>
        <taxon>Bacteria</taxon>
        <taxon>Pseudomonadati</taxon>
        <taxon>Campylobacterota</taxon>
        <taxon>Epsilonproteobacteria</taxon>
        <taxon>Campylobacterales</taxon>
        <taxon>Campylobacteraceae</taxon>
        <taxon>Campylobacter</taxon>
    </lineage>
</organism>
<sequence>MSRERFFEISQNFRSAGYMPSARSILLQNSKNHLTILRLIIATFKFEAKFD</sequence>